<proteinExistence type="predicted"/>
<feature type="compositionally biased region" description="Polar residues" evidence="1">
    <location>
        <begin position="688"/>
        <end position="700"/>
    </location>
</feature>
<dbReference type="Proteomes" id="UP000823046">
    <property type="component" value="Unassembled WGS sequence"/>
</dbReference>
<organism evidence="3 4">
    <name type="scientific">Cardiosporidium cionae</name>
    <dbReference type="NCBI Taxonomy" id="476202"/>
    <lineage>
        <taxon>Eukaryota</taxon>
        <taxon>Sar</taxon>
        <taxon>Alveolata</taxon>
        <taxon>Apicomplexa</taxon>
        <taxon>Aconoidasida</taxon>
        <taxon>Nephromycida</taxon>
        <taxon>Cardiosporidium</taxon>
    </lineage>
</organism>
<evidence type="ECO:0000313" key="3">
    <source>
        <dbReference type="EMBL" id="KAF8820021.1"/>
    </source>
</evidence>
<accession>A0ABQ7J7S4</accession>
<evidence type="ECO:0000259" key="2">
    <source>
        <dbReference type="Pfam" id="PF02263"/>
    </source>
</evidence>
<feature type="compositionally biased region" description="Basic and acidic residues" evidence="1">
    <location>
        <begin position="717"/>
        <end position="730"/>
    </location>
</feature>
<dbReference type="InterPro" id="IPR015894">
    <property type="entry name" value="Guanylate-bd_N"/>
</dbReference>
<gene>
    <name evidence="3" type="ORF">IE077_003676</name>
</gene>
<dbReference type="EMBL" id="JADAQX010000513">
    <property type="protein sequence ID" value="KAF8820021.1"/>
    <property type="molecule type" value="Genomic_DNA"/>
</dbReference>
<dbReference type="SUPFAM" id="SSF52540">
    <property type="entry name" value="P-loop containing nucleoside triphosphate hydrolases"/>
    <property type="match status" value="1"/>
</dbReference>
<evidence type="ECO:0000256" key="1">
    <source>
        <dbReference type="SAM" id="MobiDB-lite"/>
    </source>
</evidence>
<dbReference type="PANTHER" id="PTHR10751">
    <property type="entry name" value="GUANYLATE BINDING PROTEIN"/>
    <property type="match status" value="1"/>
</dbReference>
<comment type="caution">
    <text evidence="3">The sequence shown here is derived from an EMBL/GenBank/DDBJ whole genome shotgun (WGS) entry which is preliminary data.</text>
</comment>
<feature type="compositionally biased region" description="Basic and acidic residues" evidence="1">
    <location>
        <begin position="670"/>
        <end position="687"/>
    </location>
</feature>
<dbReference type="Gene3D" id="3.40.50.300">
    <property type="entry name" value="P-loop containing nucleotide triphosphate hydrolases"/>
    <property type="match status" value="1"/>
</dbReference>
<reference evidence="3 4" key="1">
    <citation type="journal article" date="2020" name="bioRxiv">
        <title>Metabolic contributions of an alphaproteobacterial endosymbiont in the apicomplexan Cardiosporidium cionae.</title>
        <authorList>
            <person name="Hunter E.S."/>
            <person name="Paight C.J."/>
            <person name="Lane C.E."/>
        </authorList>
    </citation>
    <scope>NUCLEOTIDE SEQUENCE [LARGE SCALE GENOMIC DNA]</scope>
    <source>
        <strain evidence="3">ESH_2018</strain>
    </source>
</reference>
<keyword evidence="4" id="KW-1185">Reference proteome</keyword>
<feature type="domain" description="Guanylate-binding protein N-terminal" evidence="2">
    <location>
        <begin position="177"/>
        <end position="451"/>
    </location>
</feature>
<dbReference type="Pfam" id="PF02263">
    <property type="entry name" value="GBP"/>
    <property type="match status" value="1"/>
</dbReference>
<dbReference type="InterPro" id="IPR027417">
    <property type="entry name" value="P-loop_NTPase"/>
</dbReference>
<evidence type="ECO:0000313" key="4">
    <source>
        <dbReference type="Proteomes" id="UP000823046"/>
    </source>
</evidence>
<name>A0ABQ7J7S4_9APIC</name>
<feature type="region of interest" description="Disordered" evidence="1">
    <location>
        <begin position="659"/>
        <end position="734"/>
    </location>
</feature>
<protein>
    <recommendedName>
        <fullName evidence="2">Guanylate-binding protein N-terminal domain-containing protein</fullName>
    </recommendedName>
</protein>
<sequence length="763" mass="87320">MLENVPMALSPGVEQCLMPETSTDNAILHLSNAAFADADNAAVSLPPSPIRPKFGDGIHRGNQRGSMCSTTSVVNPITGEALSPKKMGYCHTLNAYYRPDSEKTASQEHITNDNQENNSSSELLCDNIRGFRILKYYLKATSNNSYSAFWEDKKSHPELMDKSLQLLIINQKDTKFSFEIHPDAILWFSKYSHKKIYVISICGMHSAGKSFLGNTLASLFSHHASTQSNFPFQLGINLAANSCQKQEENSFNQRIPFNTTREGVWMWACWHPNKTAIYLFIDFEGAGKNSRSVEFDQQLFTLAYLLSTVILYNSKGIIDVGGIDALATMCKLSQLKTKFQKQTSNLLLGNPCFFWVLRDFDFYILYENDLSIDFNSYMDNILTNPYKKFSKSGKTEDFLLQCCKRITTFFPERCCYPLVTPFGNENFSKESAANYSSKSNPYFDKQIAALAKKLQILSLQQEQKKMIMSCNIFSEMLVIFVDLINKQNEDINVDSLWVDMQAKACQRTKIKCEMFFRKKLVPLQPEIPNANSNALNQFKVKAKELRNSILNTYSTEFIGDENTKTLYKERLKKSMKRDFKSAYEQQKLLFRNHYQELLCHIIDDVKKTNLECYKAQDRSYFSSCVSSSYIKNACGPKKLIDKVLTDYYQQLWSKDEQMTLEPVHAQSQEQTEKNWETSDSTTSHKSESNPTQNAPSTRNNNIEERTSSLNSFPPRKKKEEGNLDPNERTTRASQTMLWSKPFKFVISNVSQRFSCLSTSSTID</sequence>